<name>M2Z9G1_PSEFD</name>
<dbReference type="HOGENOM" id="CLU_393853_0_0_1"/>
<accession>M2Z9G1</accession>
<keyword evidence="4" id="KW-1185">Reference proteome</keyword>
<dbReference type="AlphaFoldDB" id="M2Z9G1"/>
<protein>
    <submittedName>
        <fullName evidence="3">Uncharacterized protein</fullName>
    </submittedName>
</protein>
<dbReference type="Proteomes" id="UP000016932">
    <property type="component" value="Unassembled WGS sequence"/>
</dbReference>
<evidence type="ECO:0000256" key="2">
    <source>
        <dbReference type="SAM" id="MobiDB-lite"/>
    </source>
</evidence>
<reference evidence="3 4" key="1">
    <citation type="journal article" date="2012" name="PLoS Pathog.">
        <title>Diverse lifestyles and strategies of plant pathogenesis encoded in the genomes of eighteen Dothideomycetes fungi.</title>
        <authorList>
            <person name="Ohm R.A."/>
            <person name="Feau N."/>
            <person name="Henrissat B."/>
            <person name="Schoch C.L."/>
            <person name="Horwitz B.A."/>
            <person name="Barry K.W."/>
            <person name="Condon B.J."/>
            <person name="Copeland A.C."/>
            <person name="Dhillon B."/>
            <person name="Glaser F."/>
            <person name="Hesse C.N."/>
            <person name="Kosti I."/>
            <person name="LaButti K."/>
            <person name="Lindquist E.A."/>
            <person name="Lucas S."/>
            <person name="Salamov A.A."/>
            <person name="Bradshaw R.E."/>
            <person name="Ciuffetti L."/>
            <person name="Hamelin R.C."/>
            <person name="Kema G.H.J."/>
            <person name="Lawrence C."/>
            <person name="Scott J.A."/>
            <person name="Spatafora J.W."/>
            <person name="Turgeon B.G."/>
            <person name="de Wit P.J.G.M."/>
            <person name="Zhong S."/>
            <person name="Goodwin S.B."/>
            <person name="Grigoriev I.V."/>
        </authorList>
    </citation>
    <scope>NUCLEOTIDE SEQUENCE [LARGE SCALE GENOMIC DNA]</scope>
    <source>
        <strain evidence="3 4">CIRAD86</strain>
    </source>
</reference>
<dbReference type="VEuPathDB" id="FungiDB:MYCFIDRAFT_172211"/>
<dbReference type="OrthoDB" id="10656640at2759"/>
<dbReference type="RefSeq" id="XP_007923722.1">
    <property type="nucleotide sequence ID" value="XM_007925531.1"/>
</dbReference>
<feature type="region of interest" description="Disordered" evidence="2">
    <location>
        <begin position="1"/>
        <end position="35"/>
    </location>
</feature>
<dbReference type="EMBL" id="KB446556">
    <property type="protein sequence ID" value="EME86465.1"/>
    <property type="molecule type" value="Genomic_DNA"/>
</dbReference>
<evidence type="ECO:0000313" key="4">
    <source>
        <dbReference type="Proteomes" id="UP000016932"/>
    </source>
</evidence>
<gene>
    <name evidence="3" type="ORF">MYCFIDRAFT_172211</name>
</gene>
<evidence type="ECO:0000256" key="1">
    <source>
        <dbReference type="SAM" id="Coils"/>
    </source>
</evidence>
<sequence length="700" mass="78768">MSANRTTYTVSRRHRSPRTYQQQYPSTRLKRSNQCADKRERQFATARDDATLTSALPPAINRERNVPGVGLRVTGMADLSAEVEHVGGCKSRRTVLAVIQHGWFNAHGGLTPPPTTFTGRTRVRSNLQDVSIFNGADDAVRSPLLLSAFRNGKELKVDRKKSSPEVVRPAFAELSDTDAIDVPSLKRKQVNARTDAFEKGTFAIFLLLSLLNRTPQDPPSPPPQINLDDPTAQPAYLIRRHNWQSTTLEALCNLTHFSPLDSTVPNHGNLLYLPQQHSFEHQKCLHSPKARLMSEKKTKSRLGKLEELLDGEDWKSIALKLSGRSAMDVILHYHGTRARTTSWLWKLLEISAPSHIAAKRPREESSDDSEGPPSKRQDNKKPSPKRRVSNQSTASSSAGSSSLGNRESSSREQTASRSASPATDASSSAPQGAEPSAVQAQVPTARSMYDLPVAVSREIAKKDAKIQSLTEENNKLKRRLAEKEKESLQSKLLSLQEEHKYLELNNIPLEQHNEKIKAVKADSEKKLKDAKDLADHQQAFLQRQLNESEEKYREAQKNLRNTKEGGYNTIDRLRNERNRLREALGTEDWTPDEINLVKKSFRPTRDATYGGDLKSGYRFDQAAVNNACEKYGMSMISHEHSSDPEKRKKFLRNATDTTHPLLRNSRFCGHTYICLHTMMTLHHIASYTSLQTKPRLSHNH</sequence>
<organism evidence="3 4">
    <name type="scientific">Pseudocercospora fijiensis (strain CIRAD86)</name>
    <name type="common">Black leaf streak disease fungus</name>
    <name type="synonym">Mycosphaerella fijiensis</name>
    <dbReference type="NCBI Taxonomy" id="383855"/>
    <lineage>
        <taxon>Eukaryota</taxon>
        <taxon>Fungi</taxon>
        <taxon>Dikarya</taxon>
        <taxon>Ascomycota</taxon>
        <taxon>Pezizomycotina</taxon>
        <taxon>Dothideomycetes</taxon>
        <taxon>Dothideomycetidae</taxon>
        <taxon>Mycosphaerellales</taxon>
        <taxon>Mycosphaerellaceae</taxon>
        <taxon>Pseudocercospora</taxon>
    </lineage>
</organism>
<keyword evidence="1" id="KW-0175">Coiled coil</keyword>
<feature type="region of interest" description="Disordered" evidence="2">
    <location>
        <begin position="356"/>
        <end position="444"/>
    </location>
</feature>
<feature type="coiled-coil region" evidence="1">
    <location>
        <begin position="459"/>
        <end position="565"/>
    </location>
</feature>
<dbReference type="GeneID" id="19332764"/>
<feature type="compositionally biased region" description="Low complexity" evidence="2">
    <location>
        <begin position="389"/>
        <end position="429"/>
    </location>
</feature>
<proteinExistence type="predicted"/>
<dbReference type="KEGG" id="pfj:MYCFIDRAFT_172211"/>
<feature type="compositionally biased region" description="Polar residues" evidence="2">
    <location>
        <begin position="1"/>
        <end position="10"/>
    </location>
</feature>
<evidence type="ECO:0000313" key="3">
    <source>
        <dbReference type="EMBL" id="EME86465.1"/>
    </source>
</evidence>